<dbReference type="PATRIC" id="fig|28229.3.peg.4014"/>
<feature type="transmembrane region" description="Helical" evidence="2">
    <location>
        <begin position="65"/>
        <end position="97"/>
    </location>
</feature>
<comment type="caution">
    <text evidence="3">The sequence shown here is derived from an EMBL/GenBank/DDBJ whole genome shotgun (WGS) entry which is preliminary data.</text>
</comment>
<name>A0A099KGC3_COLPS</name>
<accession>A0A099KGC3</accession>
<feature type="compositionally biased region" description="Basic and acidic residues" evidence="1">
    <location>
        <begin position="1"/>
        <end position="15"/>
    </location>
</feature>
<keyword evidence="2" id="KW-0472">Membrane</keyword>
<evidence type="ECO:0000313" key="3">
    <source>
        <dbReference type="EMBL" id="KGJ89047.1"/>
    </source>
</evidence>
<sequence length="126" mass="14923">MSQESLRREEERLREQGAQLSSEQQKQYYALEVTQVKDPDTYAVLNWVFIAGLHHFYLGKWRRGFLNLVLMFLGGFLYFSQLVPWLGGLMILLVFIIELPQLFNSQQIIHQYNNQLMQRLLKQVSS</sequence>
<organism evidence="3 4">
    <name type="scientific">Colwellia psychrerythraea</name>
    <name type="common">Vibrio psychroerythus</name>
    <dbReference type="NCBI Taxonomy" id="28229"/>
    <lineage>
        <taxon>Bacteria</taxon>
        <taxon>Pseudomonadati</taxon>
        <taxon>Pseudomonadota</taxon>
        <taxon>Gammaproteobacteria</taxon>
        <taxon>Alteromonadales</taxon>
        <taxon>Colwelliaceae</taxon>
        <taxon>Colwellia</taxon>
    </lineage>
</organism>
<evidence type="ECO:0000256" key="2">
    <source>
        <dbReference type="SAM" id="Phobius"/>
    </source>
</evidence>
<evidence type="ECO:0000256" key="1">
    <source>
        <dbReference type="SAM" id="MobiDB-lite"/>
    </source>
</evidence>
<dbReference type="Proteomes" id="UP000029868">
    <property type="component" value="Unassembled WGS sequence"/>
</dbReference>
<keyword evidence="2" id="KW-1133">Transmembrane helix</keyword>
<evidence type="ECO:0000313" key="4">
    <source>
        <dbReference type="Proteomes" id="UP000029868"/>
    </source>
</evidence>
<proteinExistence type="predicted"/>
<dbReference type="EMBL" id="JQEC01000057">
    <property type="protein sequence ID" value="KGJ89047.1"/>
    <property type="molecule type" value="Genomic_DNA"/>
</dbReference>
<reference evidence="3 4" key="1">
    <citation type="submission" date="2014-08" db="EMBL/GenBank/DDBJ databases">
        <title>Genomic and Phenotypic Diversity of Colwellia psychrerythraea strains from Disparate Marine Basins.</title>
        <authorList>
            <person name="Techtmann S.M."/>
            <person name="Stelling S.C."/>
            <person name="Utturkar S.M."/>
            <person name="Alshibli N."/>
            <person name="Harris A."/>
            <person name="Brown S.D."/>
            <person name="Hazen T.C."/>
        </authorList>
    </citation>
    <scope>NUCLEOTIDE SEQUENCE [LARGE SCALE GENOMIC DNA]</scope>
    <source>
        <strain evidence="3 4">GAB14E</strain>
    </source>
</reference>
<protein>
    <recommendedName>
        <fullName evidence="5">TM2 domain-containing protein</fullName>
    </recommendedName>
</protein>
<gene>
    <name evidence="3" type="ORF">GAB14E_4043</name>
</gene>
<evidence type="ECO:0008006" key="5">
    <source>
        <dbReference type="Google" id="ProtNLM"/>
    </source>
</evidence>
<dbReference type="AlphaFoldDB" id="A0A099KGC3"/>
<keyword evidence="2" id="KW-0812">Transmembrane</keyword>
<dbReference type="OrthoDB" id="5768428at2"/>
<dbReference type="RefSeq" id="WP_033083960.1">
    <property type="nucleotide sequence ID" value="NZ_JQEC01000057.1"/>
</dbReference>
<feature type="region of interest" description="Disordered" evidence="1">
    <location>
        <begin position="1"/>
        <end position="22"/>
    </location>
</feature>